<proteinExistence type="predicted"/>
<dbReference type="InterPro" id="IPR035983">
    <property type="entry name" value="Hect_E3_ubiquitin_ligase"/>
</dbReference>
<evidence type="ECO:0000256" key="1">
    <source>
        <dbReference type="ARBA" id="ARBA00022679"/>
    </source>
</evidence>
<dbReference type="OMA" id="TMSETNE"/>
<organism evidence="6 7">
    <name type="scientific">Oryzias javanicus</name>
    <name type="common">Javanese ricefish</name>
    <name type="synonym">Aplocheilus javanicus</name>
    <dbReference type="NCBI Taxonomy" id="123683"/>
    <lineage>
        <taxon>Eukaryota</taxon>
        <taxon>Metazoa</taxon>
        <taxon>Chordata</taxon>
        <taxon>Craniata</taxon>
        <taxon>Vertebrata</taxon>
        <taxon>Euteleostomi</taxon>
        <taxon>Actinopterygii</taxon>
        <taxon>Neopterygii</taxon>
        <taxon>Teleostei</taxon>
        <taxon>Neoteleostei</taxon>
        <taxon>Acanthomorphata</taxon>
        <taxon>Ovalentaria</taxon>
        <taxon>Atherinomorphae</taxon>
        <taxon>Beloniformes</taxon>
        <taxon>Adrianichthyidae</taxon>
        <taxon>Oryziinae</taxon>
        <taxon>Oryzias</taxon>
    </lineage>
</organism>
<dbReference type="EMBL" id="CM012447">
    <property type="protein sequence ID" value="RVE66926.1"/>
    <property type="molecule type" value="Genomic_DNA"/>
</dbReference>
<accession>A0A3S2M364</accession>
<dbReference type="AlphaFoldDB" id="A0A3S2M364"/>
<feature type="region of interest" description="Disordered" evidence="4">
    <location>
        <begin position="24"/>
        <end position="52"/>
    </location>
</feature>
<name>A0A3S2M364_ORYJA</name>
<evidence type="ECO:0000256" key="3">
    <source>
        <dbReference type="PROSITE-ProRule" id="PRU00104"/>
    </source>
</evidence>
<evidence type="ECO:0000313" key="6">
    <source>
        <dbReference type="EMBL" id="RVE66926.1"/>
    </source>
</evidence>
<dbReference type="SUPFAM" id="SSF56204">
    <property type="entry name" value="Hect, E3 ligase catalytic domain"/>
    <property type="match status" value="1"/>
</dbReference>
<reference evidence="6 7" key="1">
    <citation type="submission" date="2018-11" db="EMBL/GenBank/DDBJ databases">
        <authorList>
            <person name="Lopez-Roques C."/>
            <person name="Donnadieu C."/>
            <person name="Bouchez O."/>
            <person name="Klopp C."/>
            <person name="Cabau C."/>
            <person name="Zahm M."/>
        </authorList>
    </citation>
    <scope>NUCLEOTIDE SEQUENCE [LARGE SCALE GENOMIC DNA]</scope>
    <source>
        <strain evidence="6">RS831</strain>
        <tissue evidence="6">Whole body</tissue>
    </source>
</reference>
<dbReference type="PROSITE" id="PS50237">
    <property type="entry name" value="HECT"/>
    <property type="match status" value="1"/>
</dbReference>
<keyword evidence="7" id="KW-1185">Reference proteome</keyword>
<gene>
    <name evidence="6" type="ORF">OJAV_G00112940</name>
</gene>
<dbReference type="Proteomes" id="UP000283210">
    <property type="component" value="Chromosome 11"/>
</dbReference>
<evidence type="ECO:0000256" key="4">
    <source>
        <dbReference type="SAM" id="MobiDB-lite"/>
    </source>
</evidence>
<evidence type="ECO:0000259" key="5">
    <source>
        <dbReference type="PROSITE" id="PS50237"/>
    </source>
</evidence>
<evidence type="ECO:0000256" key="2">
    <source>
        <dbReference type="ARBA" id="ARBA00022786"/>
    </source>
</evidence>
<sequence length="709" mass="78451">MTDSNENSLRNMATTLLNMLRSASDPTAQRQNLPSAVPGHHLPSSAPGHSLERTSLGQATGVQGHGETPSCSTSIQHNMARSFPGLFNKKKGKGIKRPGAKTSSIIFFLLNKPMEKTPKVSEEMTLLQAGLGKKLIPIPHDASHKEISDILCESYPKLKDLEGAWLIHKAMGGAGQRKLNLVTPEDVGYTGTSLSKSWGGRGYLYIMPIQQELDTTPLPFTSKEFQGMPKARCSSCLELIPLQLLTNHVQTCMTMSETNETDDEVTILEDDGNEPKSPVGSDQNVSCPMCAEQFPEDSIQMHASTCGDEESNSVILAASESPSNFNSTSDIIKSLEDRVDQSKTFNINVTRDDLYQRGLKQWARQKQSSPKNRLLVSFIGEQGIDDGALRREFLTEMMRGLELHLFEGDAHQGKNPKYSISNLQENKFKICGEIIATSLAQGGPAPNFFSTWSYHFLCHGKMPDKDVPEVTDLEIQNLIEQVESAEGEKLPEYCDAIIACGYTGPINEDHKKAITDAIRLHSVMRLIPMLSQLKEGLSVYGLDDLLPQHHQALQQVFLPGNLKQVDADFMVKALSPQYSEKGSLRHWKEVTIINFFQDLLQNLEDQADDLGGSSSAESGPKQLSLEKLCQWISGQAHIPLVETERDRFKIIVNFDHDCTSRYGPHTICFPTVSACAVSITMPTQHITSYAELEELICQAVCDGFQFAKH</sequence>
<reference evidence="6 7" key="2">
    <citation type="submission" date="2019-01" db="EMBL/GenBank/DDBJ databases">
        <title>A chromosome length genome reference of the Java medaka (oryzias javanicus).</title>
        <authorList>
            <person name="Herpin A."/>
            <person name="Takehana Y."/>
            <person name="Naruse K."/>
            <person name="Ansai S."/>
            <person name="Kawaguchi M."/>
        </authorList>
    </citation>
    <scope>NUCLEOTIDE SEQUENCE [LARGE SCALE GENOMIC DNA]</scope>
    <source>
        <strain evidence="6">RS831</strain>
        <tissue evidence="6">Whole body</tissue>
    </source>
</reference>
<feature type="compositionally biased region" description="Polar residues" evidence="4">
    <location>
        <begin position="24"/>
        <end position="34"/>
    </location>
</feature>
<keyword evidence="1" id="KW-0808">Transferase</keyword>
<comment type="caution">
    <text evidence="3">Lacks conserved residue(s) required for the propagation of feature annotation.</text>
</comment>
<keyword evidence="2 3" id="KW-0833">Ubl conjugation pathway</keyword>
<dbReference type="InterPro" id="IPR000569">
    <property type="entry name" value="HECT_dom"/>
</dbReference>
<dbReference type="Gene3D" id="3.90.1750.10">
    <property type="entry name" value="Hect, E3 ligase catalytic domains"/>
    <property type="match status" value="1"/>
</dbReference>
<dbReference type="OrthoDB" id="8911154at2759"/>
<feature type="domain" description="HECT" evidence="5">
    <location>
        <begin position="366"/>
        <end position="401"/>
    </location>
</feature>
<dbReference type="GO" id="GO:0004842">
    <property type="term" value="F:ubiquitin-protein transferase activity"/>
    <property type="evidence" value="ECO:0007669"/>
    <property type="project" value="InterPro"/>
</dbReference>
<evidence type="ECO:0000313" key="7">
    <source>
        <dbReference type="Proteomes" id="UP000283210"/>
    </source>
</evidence>
<protein>
    <recommendedName>
        <fullName evidence="5">HECT domain-containing protein</fullName>
    </recommendedName>
</protein>